<feature type="transmembrane region" description="Helical" evidence="19">
    <location>
        <begin position="114"/>
        <end position="134"/>
    </location>
</feature>
<dbReference type="UniPathway" id="UPA00148">
    <property type="reaction ID" value="UER00238"/>
</dbReference>
<comment type="catalytic activity">
    <reaction evidence="18 19">
        <text>alpha-ribazole 5'-phosphate + adenosylcob(III)inamide-GDP = adenosylcob(III)alamin 5'-phosphate + GMP + H(+)</text>
        <dbReference type="Rhea" id="RHEA:23560"/>
        <dbReference type="ChEBI" id="CHEBI:15378"/>
        <dbReference type="ChEBI" id="CHEBI:57918"/>
        <dbReference type="ChEBI" id="CHEBI:58115"/>
        <dbReference type="ChEBI" id="CHEBI:60487"/>
        <dbReference type="ChEBI" id="CHEBI:60493"/>
        <dbReference type="EC" id="2.7.8.26"/>
    </reaction>
</comment>
<evidence type="ECO:0000256" key="8">
    <source>
        <dbReference type="ARBA" id="ARBA00022573"/>
    </source>
</evidence>
<dbReference type="GO" id="GO:0008818">
    <property type="term" value="F:cobalamin 5'-phosphate synthase activity"/>
    <property type="evidence" value="ECO:0007669"/>
    <property type="project" value="UniProtKB-UniRule"/>
</dbReference>
<keyword evidence="12 19" id="KW-1133">Transmembrane helix</keyword>
<dbReference type="PANTHER" id="PTHR34148:SF1">
    <property type="entry name" value="ADENOSYLCOBINAMIDE-GDP RIBAZOLETRANSFERASE"/>
    <property type="match status" value="1"/>
</dbReference>
<proteinExistence type="inferred from homology"/>
<evidence type="ECO:0000256" key="14">
    <source>
        <dbReference type="ARBA" id="ARBA00025228"/>
    </source>
</evidence>
<accession>A0A850T3A0</accession>
<comment type="function">
    <text evidence="14 19">Joins adenosylcobinamide-GDP and alpha-ribazole to generate adenosylcobalamin (Ado-cobalamin). Also synthesizes adenosylcobalamin 5'-phosphate from adenosylcobinamide-GDP and alpha-ribazole 5'-phosphate.</text>
</comment>
<dbReference type="Pfam" id="PF02654">
    <property type="entry name" value="CobS"/>
    <property type="match status" value="1"/>
</dbReference>
<evidence type="ECO:0000256" key="13">
    <source>
        <dbReference type="ARBA" id="ARBA00023136"/>
    </source>
</evidence>
<dbReference type="GO" id="GO:0051073">
    <property type="term" value="F:adenosylcobinamide-GDP ribazoletransferase activity"/>
    <property type="evidence" value="ECO:0007669"/>
    <property type="project" value="UniProtKB-UniRule"/>
</dbReference>
<dbReference type="PANTHER" id="PTHR34148">
    <property type="entry name" value="ADENOSYLCOBINAMIDE-GDP RIBAZOLETRANSFERASE"/>
    <property type="match status" value="1"/>
</dbReference>
<dbReference type="GO" id="GO:0009236">
    <property type="term" value="P:cobalamin biosynthetic process"/>
    <property type="evidence" value="ECO:0007669"/>
    <property type="project" value="UniProtKB-UniRule"/>
</dbReference>
<dbReference type="EMBL" id="JACADJ010000003">
    <property type="protein sequence ID" value="NWH03682.1"/>
    <property type="molecule type" value="Genomic_DNA"/>
</dbReference>
<evidence type="ECO:0000256" key="18">
    <source>
        <dbReference type="ARBA" id="ARBA00049504"/>
    </source>
</evidence>
<dbReference type="InterPro" id="IPR003805">
    <property type="entry name" value="CobS"/>
</dbReference>
<evidence type="ECO:0000256" key="16">
    <source>
        <dbReference type="ARBA" id="ARBA00032853"/>
    </source>
</evidence>
<dbReference type="AlphaFoldDB" id="A0A850T3A0"/>
<reference evidence="20 21" key="1">
    <citation type="submission" date="2020-06" db="EMBL/GenBank/DDBJ databases">
        <title>High-quality draft genome of sulfate reducer Desulfobacter latus type strain AcrS2 isolated from marine sediment.</title>
        <authorList>
            <person name="Hoppe M."/>
            <person name="Larsen C.K."/>
            <person name="Marshall I.P.G."/>
            <person name="Schramm A."/>
            <person name="Marietou A.G."/>
        </authorList>
    </citation>
    <scope>NUCLEOTIDE SEQUENCE [LARGE SCALE GENOMIC DNA]</scope>
    <source>
        <strain evidence="20 21">AcRS2</strain>
    </source>
</reference>
<comment type="catalytic activity">
    <reaction evidence="17 19">
        <text>alpha-ribazole + adenosylcob(III)inamide-GDP = adenosylcob(III)alamin + GMP + H(+)</text>
        <dbReference type="Rhea" id="RHEA:16049"/>
        <dbReference type="ChEBI" id="CHEBI:10329"/>
        <dbReference type="ChEBI" id="CHEBI:15378"/>
        <dbReference type="ChEBI" id="CHEBI:18408"/>
        <dbReference type="ChEBI" id="CHEBI:58115"/>
        <dbReference type="ChEBI" id="CHEBI:60487"/>
        <dbReference type="EC" id="2.7.8.26"/>
    </reaction>
</comment>
<keyword evidence="9 19" id="KW-0808">Transferase</keyword>
<evidence type="ECO:0000256" key="3">
    <source>
        <dbReference type="ARBA" id="ARBA00004663"/>
    </source>
</evidence>
<evidence type="ECO:0000256" key="17">
    <source>
        <dbReference type="ARBA" id="ARBA00048623"/>
    </source>
</evidence>
<comment type="pathway">
    <text evidence="3 19">Cofactor biosynthesis; adenosylcobalamin biosynthesis; adenosylcobalamin from cob(II)yrinate a,c-diamide: step 7/7.</text>
</comment>
<name>A0A850T3A0_9BACT</name>
<keyword evidence="13 19" id="KW-0472">Membrane</keyword>
<comment type="cofactor">
    <cofactor evidence="1 19">
        <name>Mg(2+)</name>
        <dbReference type="ChEBI" id="CHEBI:18420"/>
    </cofactor>
</comment>
<sequence length="255" mass="27639">MTRTDPPGFFADLRACMAFITILPTGKHPVYSPVGMIRFFPVVGLIIGALLVITDVPASMLWPAPAAALVDLIFLVAVTGAFHLDGLGDTADGMFSHRGRERALEIMKDSRTGMMGLVAVVLGLALKLAGIWSVKTNCSPVQAMAIFFLVPSFSRASMIFGVKYLNYGRKGKGTGKDLFDRPLNSKDFYLCLIPLGFSLFLGYKGLLLISGFALGCVAILKFYKQKMNCITGDMLGAMTEVMEAWLFMVAGMNIL</sequence>
<evidence type="ECO:0000256" key="11">
    <source>
        <dbReference type="ARBA" id="ARBA00022842"/>
    </source>
</evidence>
<evidence type="ECO:0000256" key="6">
    <source>
        <dbReference type="ARBA" id="ARBA00015850"/>
    </source>
</evidence>
<organism evidence="20 21">
    <name type="scientific">Desulfobacter latus</name>
    <dbReference type="NCBI Taxonomy" id="2292"/>
    <lineage>
        <taxon>Bacteria</taxon>
        <taxon>Pseudomonadati</taxon>
        <taxon>Thermodesulfobacteriota</taxon>
        <taxon>Desulfobacteria</taxon>
        <taxon>Desulfobacterales</taxon>
        <taxon>Desulfobacteraceae</taxon>
        <taxon>Desulfobacter</taxon>
    </lineage>
</organism>
<keyword evidence="8 19" id="KW-0169">Cobalamin biosynthesis</keyword>
<dbReference type="GO" id="GO:0005886">
    <property type="term" value="C:plasma membrane"/>
    <property type="evidence" value="ECO:0007669"/>
    <property type="project" value="UniProtKB-SubCell"/>
</dbReference>
<comment type="similarity">
    <text evidence="4 19">Belongs to the CobS family.</text>
</comment>
<evidence type="ECO:0000256" key="10">
    <source>
        <dbReference type="ARBA" id="ARBA00022692"/>
    </source>
</evidence>
<evidence type="ECO:0000256" key="1">
    <source>
        <dbReference type="ARBA" id="ARBA00001946"/>
    </source>
</evidence>
<feature type="transmembrane region" description="Helical" evidence="19">
    <location>
        <begin position="183"/>
        <end position="200"/>
    </location>
</feature>
<feature type="transmembrane region" description="Helical" evidence="19">
    <location>
        <begin position="60"/>
        <end position="84"/>
    </location>
</feature>
<evidence type="ECO:0000256" key="19">
    <source>
        <dbReference type="HAMAP-Rule" id="MF_00719"/>
    </source>
</evidence>
<comment type="subcellular location">
    <subcellularLocation>
        <location evidence="2 19">Cell membrane</location>
        <topology evidence="2 19">Multi-pass membrane protein</topology>
    </subcellularLocation>
</comment>
<dbReference type="RefSeq" id="WP_178365136.1">
    <property type="nucleotide sequence ID" value="NZ_JACADJ010000003.1"/>
</dbReference>
<evidence type="ECO:0000313" key="21">
    <source>
        <dbReference type="Proteomes" id="UP000553343"/>
    </source>
</evidence>
<comment type="caution">
    <text evidence="20">The sequence shown here is derived from an EMBL/GenBank/DDBJ whole genome shotgun (WGS) entry which is preliminary data.</text>
</comment>
<evidence type="ECO:0000256" key="5">
    <source>
        <dbReference type="ARBA" id="ARBA00013200"/>
    </source>
</evidence>
<gene>
    <name evidence="19" type="primary">cobS</name>
    <name evidence="20" type="ORF">HXW94_01500</name>
</gene>
<keyword evidence="11 19" id="KW-0460">Magnesium</keyword>
<dbReference type="EC" id="2.7.8.26" evidence="5 19"/>
<evidence type="ECO:0000256" key="2">
    <source>
        <dbReference type="ARBA" id="ARBA00004651"/>
    </source>
</evidence>
<feature type="transmembrane region" description="Helical" evidence="19">
    <location>
        <begin position="35"/>
        <end position="54"/>
    </location>
</feature>
<keyword evidence="10 19" id="KW-0812">Transmembrane</keyword>
<evidence type="ECO:0000256" key="4">
    <source>
        <dbReference type="ARBA" id="ARBA00010561"/>
    </source>
</evidence>
<evidence type="ECO:0000256" key="12">
    <source>
        <dbReference type="ARBA" id="ARBA00022989"/>
    </source>
</evidence>
<dbReference type="Proteomes" id="UP000553343">
    <property type="component" value="Unassembled WGS sequence"/>
</dbReference>
<keyword evidence="7 19" id="KW-1003">Cell membrane</keyword>
<evidence type="ECO:0000256" key="15">
    <source>
        <dbReference type="ARBA" id="ARBA00032605"/>
    </source>
</evidence>
<evidence type="ECO:0000313" key="20">
    <source>
        <dbReference type="EMBL" id="NWH03682.1"/>
    </source>
</evidence>
<dbReference type="HAMAP" id="MF_00719">
    <property type="entry name" value="CobS"/>
    <property type="match status" value="1"/>
</dbReference>
<evidence type="ECO:0000256" key="9">
    <source>
        <dbReference type="ARBA" id="ARBA00022679"/>
    </source>
</evidence>
<evidence type="ECO:0000256" key="7">
    <source>
        <dbReference type="ARBA" id="ARBA00022475"/>
    </source>
</evidence>
<feature type="transmembrane region" description="Helical" evidence="19">
    <location>
        <begin position="140"/>
        <end position="162"/>
    </location>
</feature>
<protein>
    <recommendedName>
        <fullName evidence="6 19">Adenosylcobinamide-GDP ribazoletransferase</fullName>
        <ecNumber evidence="5 19">2.7.8.26</ecNumber>
    </recommendedName>
    <alternativeName>
        <fullName evidence="16 19">Cobalamin synthase</fullName>
    </alternativeName>
    <alternativeName>
        <fullName evidence="15 19">Cobalamin-5'-phosphate synthase</fullName>
    </alternativeName>
</protein>
<keyword evidence="21" id="KW-1185">Reference proteome</keyword>